<gene>
    <name evidence="1" type="ORF">CDAR_43721</name>
</gene>
<protein>
    <submittedName>
        <fullName evidence="1">Uncharacterized protein</fullName>
    </submittedName>
</protein>
<name>A0AAV4WI47_9ARAC</name>
<comment type="caution">
    <text evidence="1">The sequence shown here is derived from an EMBL/GenBank/DDBJ whole genome shotgun (WGS) entry which is preliminary data.</text>
</comment>
<keyword evidence="2" id="KW-1185">Reference proteome</keyword>
<dbReference type="EMBL" id="BPLQ01014670">
    <property type="protein sequence ID" value="GIY81958.1"/>
    <property type="molecule type" value="Genomic_DNA"/>
</dbReference>
<dbReference type="Proteomes" id="UP001054837">
    <property type="component" value="Unassembled WGS sequence"/>
</dbReference>
<organism evidence="1 2">
    <name type="scientific">Caerostris darwini</name>
    <dbReference type="NCBI Taxonomy" id="1538125"/>
    <lineage>
        <taxon>Eukaryota</taxon>
        <taxon>Metazoa</taxon>
        <taxon>Ecdysozoa</taxon>
        <taxon>Arthropoda</taxon>
        <taxon>Chelicerata</taxon>
        <taxon>Arachnida</taxon>
        <taxon>Araneae</taxon>
        <taxon>Araneomorphae</taxon>
        <taxon>Entelegynae</taxon>
        <taxon>Araneoidea</taxon>
        <taxon>Araneidae</taxon>
        <taxon>Caerostris</taxon>
    </lineage>
</organism>
<dbReference type="AlphaFoldDB" id="A0AAV4WI47"/>
<accession>A0AAV4WI47</accession>
<proteinExistence type="predicted"/>
<sequence length="92" mass="10384">MCLPSPKQYCLQASFESVSIKPDVGVKRVSVTCPLRVVSDDYNLENFYFIQLIDWQEVGIELSTRKKGAITRVAFFLLTAGIGFKKLHPFPS</sequence>
<evidence type="ECO:0000313" key="1">
    <source>
        <dbReference type="EMBL" id="GIY81958.1"/>
    </source>
</evidence>
<evidence type="ECO:0000313" key="2">
    <source>
        <dbReference type="Proteomes" id="UP001054837"/>
    </source>
</evidence>
<reference evidence="1 2" key="1">
    <citation type="submission" date="2021-06" db="EMBL/GenBank/DDBJ databases">
        <title>Caerostris darwini draft genome.</title>
        <authorList>
            <person name="Kono N."/>
            <person name="Arakawa K."/>
        </authorList>
    </citation>
    <scope>NUCLEOTIDE SEQUENCE [LARGE SCALE GENOMIC DNA]</scope>
</reference>